<evidence type="ECO:0000256" key="1">
    <source>
        <dbReference type="SAM" id="Phobius"/>
    </source>
</evidence>
<gene>
    <name evidence="2" type="ORF">MYCIT1_LOCUS26558</name>
</gene>
<keyword evidence="3" id="KW-1185">Reference proteome</keyword>
<evidence type="ECO:0000313" key="3">
    <source>
        <dbReference type="Proteomes" id="UP001295794"/>
    </source>
</evidence>
<keyword evidence="1" id="KW-1133">Transmembrane helix</keyword>
<reference evidence="2" key="1">
    <citation type="submission" date="2023-11" db="EMBL/GenBank/DDBJ databases">
        <authorList>
            <person name="De Vega J J."/>
            <person name="De Vega J J."/>
        </authorList>
    </citation>
    <scope>NUCLEOTIDE SEQUENCE</scope>
</reference>
<organism evidence="2 3">
    <name type="scientific">Mycena citricolor</name>
    <dbReference type="NCBI Taxonomy" id="2018698"/>
    <lineage>
        <taxon>Eukaryota</taxon>
        <taxon>Fungi</taxon>
        <taxon>Dikarya</taxon>
        <taxon>Basidiomycota</taxon>
        <taxon>Agaricomycotina</taxon>
        <taxon>Agaricomycetes</taxon>
        <taxon>Agaricomycetidae</taxon>
        <taxon>Agaricales</taxon>
        <taxon>Marasmiineae</taxon>
        <taxon>Mycenaceae</taxon>
        <taxon>Mycena</taxon>
    </lineage>
</organism>
<sequence>MRATFDIYEDPDIKSEEDVWTSERSKTTFYIVFTTSLAVVSALGFTFYQLAQSDKGVLGSLRLSRNRL</sequence>
<evidence type="ECO:0000313" key="2">
    <source>
        <dbReference type="EMBL" id="CAK5277544.1"/>
    </source>
</evidence>
<protein>
    <submittedName>
        <fullName evidence="2">Uncharacterized protein</fullName>
    </submittedName>
</protein>
<name>A0AAD2HJC3_9AGAR</name>
<keyword evidence="1" id="KW-0812">Transmembrane</keyword>
<comment type="caution">
    <text evidence="2">The sequence shown here is derived from an EMBL/GenBank/DDBJ whole genome shotgun (WGS) entry which is preliminary data.</text>
</comment>
<dbReference type="AlphaFoldDB" id="A0AAD2HJC3"/>
<accession>A0AAD2HJC3</accession>
<keyword evidence="1" id="KW-0472">Membrane</keyword>
<feature type="transmembrane region" description="Helical" evidence="1">
    <location>
        <begin position="29"/>
        <end position="48"/>
    </location>
</feature>
<proteinExistence type="predicted"/>
<dbReference type="EMBL" id="CAVNYO010000419">
    <property type="protein sequence ID" value="CAK5277544.1"/>
    <property type="molecule type" value="Genomic_DNA"/>
</dbReference>
<dbReference type="Proteomes" id="UP001295794">
    <property type="component" value="Unassembled WGS sequence"/>
</dbReference>